<evidence type="ECO:0000256" key="2">
    <source>
        <dbReference type="ARBA" id="ARBA00022438"/>
    </source>
</evidence>
<dbReference type="GO" id="GO:0006508">
    <property type="term" value="P:proteolysis"/>
    <property type="evidence" value="ECO:0007669"/>
    <property type="project" value="UniProtKB-KW"/>
</dbReference>
<name>A0A9D1FRH7_9FIRM</name>
<dbReference type="PIRSF" id="PIRSF001123">
    <property type="entry name" value="PepA_GA"/>
    <property type="match status" value="1"/>
</dbReference>
<feature type="binding site" evidence="8">
    <location>
        <position position="246"/>
    </location>
    <ligand>
        <name>Zn(2+)</name>
        <dbReference type="ChEBI" id="CHEBI:29105"/>
        <label>1</label>
    </ligand>
</feature>
<dbReference type="GO" id="GO:0004177">
    <property type="term" value="F:aminopeptidase activity"/>
    <property type="evidence" value="ECO:0007669"/>
    <property type="project" value="UniProtKB-UniRule"/>
</dbReference>
<dbReference type="InterPro" id="IPR051464">
    <property type="entry name" value="Peptidase_M42_aminopept"/>
</dbReference>
<feature type="binding site" evidence="8">
    <location>
        <position position="228"/>
    </location>
    <ligand>
        <name>Zn(2+)</name>
        <dbReference type="ChEBI" id="CHEBI:29105"/>
        <label>2</label>
    </ligand>
</feature>
<dbReference type="SUPFAM" id="SSF101821">
    <property type="entry name" value="Aminopeptidase/glucanase lid domain"/>
    <property type="match status" value="1"/>
</dbReference>
<dbReference type="GO" id="GO:0046872">
    <property type="term" value="F:metal ion binding"/>
    <property type="evidence" value="ECO:0007669"/>
    <property type="project" value="UniProtKB-UniRule"/>
</dbReference>
<dbReference type="Gene3D" id="2.40.30.40">
    <property type="entry name" value="Peptidase M42, domain 2"/>
    <property type="match status" value="1"/>
</dbReference>
<feature type="binding site" evidence="8">
    <location>
        <position position="76"/>
    </location>
    <ligand>
        <name>Zn(2+)</name>
        <dbReference type="ChEBI" id="CHEBI:29105"/>
        <label>1</label>
    </ligand>
</feature>
<evidence type="ECO:0000256" key="7">
    <source>
        <dbReference type="PIRSR" id="PIRSR001123-1"/>
    </source>
</evidence>
<comment type="similarity">
    <text evidence="1 6">Belongs to the peptidase M42 family.</text>
</comment>
<evidence type="ECO:0000256" key="1">
    <source>
        <dbReference type="ARBA" id="ARBA00006272"/>
    </source>
</evidence>
<keyword evidence="5" id="KW-0378">Hydrolase</keyword>
<evidence type="ECO:0000256" key="3">
    <source>
        <dbReference type="ARBA" id="ARBA00022670"/>
    </source>
</evidence>
<evidence type="ECO:0000256" key="4">
    <source>
        <dbReference type="ARBA" id="ARBA00022723"/>
    </source>
</evidence>
<gene>
    <name evidence="9" type="ORF">IAD03_02620</name>
</gene>
<accession>A0A9D1FRH7</accession>
<sequence length="350" mass="38269">MKDERLLEQEQEGFLRDTLQKLLTQDSPTGFTDRVVELAEGIARNLGFETSRTNKGNLVVTVPGRETGRRMGLCAHVDTLGLMVRSITDRGMLMVTRVGGPLMPTLDGEYCRIYTRAGKVFTGTVLSLSPSVHVQDDAGTRARDEKNMAVRIDEKVRSKEDVQALGIAPGDYVCYDPKTVITESGFVKSRFLDDKASAACLLTLLWRMHRTGERPRYDTWITLTVHEEVGHGGAALPPVDELLAVDMGCIGEDLSCTEYQVSICAKDSNGPYDYGMVSRLVKLAGDNGVDYAVDIYPHYGSDVSAAWEAGMDARAALIGPGVHASHGMERTHLDALRATLQLAGLYLELA</sequence>
<dbReference type="PANTHER" id="PTHR32481:SF7">
    <property type="entry name" value="AMINOPEPTIDASE YHFE-RELATED"/>
    <property type="match status" value="1"/>
</dbReference>
<keyword evidence="3" id="KW-0645">Protease</keyword>
<dbReference type="Proteomes" id="UP000824141">
    <property type="component" value="Unassembled WGS sequence"/>
</dbReference>
<protein>
    <submittedName>
        <fullName evidence="9">M42 family metallopeptidase</fullName>
    </submittedName>
</protein>
<feature type="binding site" evidence="8">
    <location>
        <position position="193"/>
    </location>
    <ligand>
        <name>Zn(2+)</name>
        <dbReference type="ChEBI" id="CHEBI:29105"/>
        <label>1</label>
    </ligand>
</feature>
<evidence type="ECO:0000256" key="8">
    <source>
        <dbReference type="PIRSR" id="PIRSR001123-2"/>
    </source>
</evidence>
<keyword evidence="4 8" id="KW-0479">Metal-binding</keyword>
<dbReference type="CDD" id="cd05657">
    <property type="entry name" value="M42_glucanase_like"/>
    <property type="match status" value="1"/>
</dbReference>
<feature type="binding site" evidence="8">
    <location>
        <position position="193"/>
    </location>
    <ligand>
        <name>Zn(2+)</name>
        <dbReference type="ChEBI" id="CHEBI:29105"/>
        <label>2</label>
    </ligand>
</feature>
<comment type="caution">
    <text evidence="9">The sequence shown here is derived from an EMBL/GenBank/DDBJ whole genome shotgun (WGS) entry which is preliminary data.</text>
</comment>
<comment type="cofactor">
    <cofactor evidence="8">
        <name>a divalent metal cation</name>
        <dbReference type="ChEBI" id="CHEBI:60240"/>
    </cofactor>
    <text evidence="8">Binds 2 divalent metal cations per subunit.</text>
</comment>
<feature type="active site" description="Proton acceptor" evidence="7">
    <location>
        <position position="227"/>
    </location>
</feature>
<evidence type="ECO:0000313" key="10">
    <source>
        <dbReference type="Proteomes" id="UP000824141"/>
    </source>
</evidence>
<evidence type="ECO:0000256" key="6">
    <source>
        <dbReference type="PIRNR" id="PIRNR001123"/>
    </source>
</evidence>
<dbReference type="InterPro" id="IPR008007">
    <property type="entry name" value="Peptidase_M42"/>
</dbReference>
<evidence type="ECO:0000313" key="9">
    <source>
        <dbReference type="EMBL" id="HIS78243.1"/>
    </source>
</evidence>
<dbReference type="AlphaFoldDB" id="A0A9D1FRH7"/>
<evidence type="ECO:0000256" key="5">
    <source>
        <dbReference type="ARBA" id="ARBA00022801"/>
    </source>
</evidence>
<keyword evidence="2" id="KW-0031">Aminopeptidase</keyword>
<dbReference type="Pfam" id="PF05343">
    <property type="entry name" value="Peptidase_M42"/>
    <property type="match status" value="1"/>
</dbReference>
<dbReference type="Gene3D" id="3.40.630.10">
    <property type="entry name" value="Zn peptidases"/>
    <property type="match status" value="1"/>
</dbReference>
<dbReference type="EMBL" id="DVJM01000043">
    <property type="protein sequence ID" value="HIS78243.1"/>
    <property type="molecule type" value="Genomic_DNA"/>
</dbReference>
<organism evidence="9 10">
    <name type="scientific">Candidatus Caccousia stercoris</name>
    <dbReference type="NCBI Taxonomy" id="2840723"/>
    <lineage>
        <taxon>Bacteria</taxon>
        <taxon>Bacillati</taxon>
        <taxon>Bacillota</taxon>
        <taxon>Clostridia</taxon>
        <taxon>Eubacteriales</taxon>
        <taxon>Oscillospiraceae</taxon>
        <taxon>Oscillospiraceae incertae sedis</taxon>
        <taxon>Candidatus Caccousia</taxon>
    </lineage>
</organism>
<proteinExistence type="inferred from homology"/>
<dbReference type="InterPro" id="IPR023367">
    <property type="entry name" value="Peptidase_M42_dom2"/>
</dbReference>
<dbReference type="PANTHER" id="PTHR32481">
    <property type="entry name" value="AMINOPEPTIDASE"/>
    <property type="match status" value="1"/>
</dbReference>
<dbReference type="SUPFAM" id="SSF53187">
    <property type="entry name" value="Zn-dependent exopeptidases"/>
    <property type="match status" value="1"/>
</dbReference>
<reference evidence="9" key="2">
    <citation type="journal article" date="2021" name="PeerJ">
        <title>Extensive microbial diversity within the chicken gut microbiome revealed by metagenomics and culture.</title>
        <authorList>
            <person name="Gilroy R."/>
            <person name="Ravi A."/>
            <person name="Getino M."/>
            <person name="Pursley I."/>
            <person name="Horton D.L."/>
            <person name="Alikhan N.F."/>
            <person name="Baker D."/>
            <person name="Gharbi K."/>
            <person name="Hall N."/>
            <person name="Watson M."/>
            <person name="Adriaenssens E.M."/>
            <person name="Foster-Nyarko E."/>
            <person name="Jarju S."/>
            <person name="Secka A."/>
            <person name="Antonio M."/>
            <person name="Oren A."/>
            <person name="Chaudhuri R.R."/>
            <person name="La Ragione R."/>
            <person name="Hildebrand F."/>
            <person name="Pallen M.J."/>
        </authorList>
    </citation>
    <scope>NUCLEOTIDE SEQUENCE</scope>
    <source>
        <strain evidence="9">6086</strain>
    </source>
</reference>
<reference evidence="9" key="1">
    <citation type="submission" date="2020-10" db="EMBL/GenBank/DDBJ databases">
        <authorList>
            <person name="Gilroy R."/>
        </authorList>
    </citation>
    <scope>NUCLEOTIDE SEQUENCE</scope>
    <source>
        <strain evidence="9">6086</strain>
    </source>
</reference>